<dbReference type="Gene3D" id="3.40.630.30">
    <property type="match status" value="1"/>
</dbReference>
<dbReference type="EMBL" id="BIFT01000001">
    <property type="protein sequence ID" value="GCE24707.1"/>
    <property type="molecule type" value="Genomic_DNA"/>
</dbReference>
<proteinExistence type="predicted"/>
<comment type="caution">
    <text evidence="4">The sequence shown here is derived from an EMBL/GenBank/DDBJ whole genome shotgun (WGS) entry which is preliminary data.</text>
</comment>
<dbReference type="Pfam" id="PF00583">
    <property type="entry name" value="Acetyltransf_1"/>
    <property type="match status" value="1"/>
</dbReference>
<dbReference type="InterPro" id="IPR050832">
    <property type="entry name" value="Bact_Acetyltransf"/>
</dbReference>
<dbReference type="GO" id="GO:0016747">
    <property type="term" value="F:acyltransferase activity, transferring groups other than amino-acyl groups"/>
    <property type="evidence" value="ECO:0007669"/>
    <property type="project" value="InterPro"/>
</dbReference>
<keyword evidence="2" id="KW-0012">Acyltransferase</keyword>
<dbReference type="PROSITE" id="PS51186">
    <property type="entry name" value="GNAT"/>
    <property type="match status" value="2"/>
</dbReference>
<organism evidence="4 5">
    <name type="scientific">Dictyobacter alpinus</name>
    <dbReference type="NCBI Taxonomy" id="2014873"/>
    <lineage>
        <taxon>Bacteria</taxon>
        <taxon>Bacillati</taxon>
        <taxon>Chloroflexota</taxon>
        <taxon>Ktedonobacteria</taxon>
        <taxon>Ktedonobacterales</taxon>
        <taxon>Dictyobacteraceae</taxon>
        <taxon>Dictyobacter</taxon>
    </lineage>
</organism>
<evidence type="ECO:0000256" key="1">
    <source>
        <dbReference type="ARBA" id="ARBA00022679"/>
    </source>
</evidence>
<accession>A0A402B066</accession>
<protein>
    <recommendedName>
        <fullName evidence="3">N-acetyltransferase domain-containing protein</fullName>
    </recommendedName>
</protein>
<keyword evidence="5" id="KW-1185">Reference proteome</keyword>
<sequence>MATITLPAGLLAREVYREDASAIMTLANQADMAEIGQGDTTVEDVYELWDKEKVDLTRNACAITTSGEIIGYTGVAVTRQGIMLDVHTNVHPAYQHLPIASYLLQFANERTLALLAAYPETPHRLYSWSFIPTKTAVLVEDGFTIEESDYEMEIILDQEPEAPRPLSGIIIRPFVQGQEEEAVYAVIAEAFPDIDGKPYKAYADWYENVFVKTKSFDPSMLYVAVAGTQLVGTISCRIYPENAEGFIWQVAIRRAWRQQGIAQQLLRTAFSTYYQRGMRRILLTVNATNATGAHQLYTSVGMHKYVQFDSLAKVF</sequence>
<reference evidence="5" key="1">
    <citation type="submission" date="2018-12" db="EMBL/GenBank/DDBJ databases">
        <title>Tengunoibacter tsumagoiensis gen. nov., sp. nov., Dictyobacter kobayashii sp. nov., D. alpinus sp. nov., and D. joshuensis sp. nov. and description of Dictyobacteraceae fam. nov. within the order Ktedonobacterales isolated from Tengu-no-mugimeshi.</title>
        <authorList>
            <person name="Wang C.M."/>
            <person name="Zheng Y."/>
            <person name="Sakai Y."/>
            <person name="Toyoda A."/>
            <person name="Minakuchi Y."/>
            <person name="Abe K."/>
            <person name="Yokota A."/>
            <person name="Yabe S."/>
        </authorList>
    </citation>
    <scope>NUCLEOTIDE SEQUENCE [LARGE SCALE GENOMIC DNA]</scope>
    <source>
        <strain evidence="5">Uno16</strain>
    </source>
</reference>
<dbReference type="RefSeq" id="WP_126625383.1">
    <property type="nucleotide sequence ID" value="NZ_BIFT01000001.1"/>
</dbReference>
<dbReference type="Proteomes" id="UP000287171">
    <property type="component" value="Unassembled WGS sequence"/>
</dbReference>
<dbReference type="InterPro" id="IPR016181">
    <property type="entry name" value="Acyl_CoA_acyltransferase"/>
</dbReference>
<dbReference type="AlphaFoldDB" id="A0A402B066"/>
<evidence type="ECO:0000313" key="4">
    <source>
        <dbReference type="EMBL" id="GCE24707.1"/>
    </source>
</evidence>
<feature type="domain" description="N-acetyltransferase" evidence="3">
    <location>
        <begin position="169"/>
        <end position="315"/>
    </location>
</feature>
<evidence type="ECO:0000256" key="2">
    <source>
        <dbReference type="ARBA" id="ARBA00023315"/>
    </source>
</evidence>
<dbReference type="OrthoDB" id="147954at2"/>
<feature type="domain" description="N-acetyltransferase" evidence="3">
    <location>
        <begin position="10"/>
        <end position="165"/>
    </location>
</feature>
<evidence type="ECO:0000313" key="5">
    <source>
        <dbReference type="Proteomes" id="UP000287171"/>
    </source>
</evidence>
<dbReference type="CDD" id="cd04301">
    <property type="entry name" value="NAT_SF"/>
    <property type="match status" value="1"/>
</dbReference>
<evidence type="ECO:0000259" key="3">
    <source>
        <dbReference type="PROSITE" id="PS51186"/>
    </source>
</evidence>
<gene>
    <name evidence="4" type="ORF">KDA_01910</name>
</gene>
<dbReference type="SUPFAM" id="SSF55729">
    <property type="entry name" value="Acyl-CoA N-acyltransferases (Nat)"/>
    <property type="match status" value="2"/>
</dbReference>
<name>A0A402B066_9CHLR</name>
<keyword evidence="1" id="KW-0808">Transferase</keyword>
<dbReference type="InterPro" id="IPR000182">
    <property type="entry name" value="GNAT_dom"/>
</dbReference>
<dbReference type="PANTHER" id="PTHR43877">
    <property type="entry name" value="AMINOALKYLPHOSPHONATE N-ACETYLTRANSFERASE-RELATED-RELATED"/>
    <property type="match status" value="1"/>
</dbReference>